<name>A0ABP0GEG8_CLALP</name>
<evidence type="ECO:0000313" key="1">
    <source>
        <dbReference type="EMBL" id="CAK8690170.1"/>
    </source>
</evidence>
<organism evidence="1 2">
    <name type="scientific">Clavelina lepadiformis</name>
    <name type="common">Light-bulb sea squirt</name>
    <name type="synonym">Ascidia lepadiformis</name>
    <dbReference type="NCBI Taxonomy" id="159417"/>
    <lineage>
        <taxon>Eukaryota</taxon>
        <taxon>Metazoa</taxon>
        <taxon>Chordata</taxon>
        <taxon>Tunicata</taxon>
        <taxon>Ascidiacea</taxon>
        <taxon>Aplousobranchia</taxon>
        <taxon>Clavelinidae</taxon>
        <taxon>Clavelina</taxon>
    </lineage>
</organism>
<accession>A0ABP0GEG8</accession>
<gene>
    <name evidence="1" type="ORF">CVLEPA_LOCUS22805</name>
</gene>
<comment type="caution">
    <text evidence="1">The sequence shown here is derived from an EMBL/GenBank/DDBJ whole genome shotgun (WGS) entry which is preliminary data.</text>
</comment>
<evidence type="ECO:0000313" key="2">
    <source>
        <dbReference type="Proteomes" id="UP001642483"/>
    </source>
</evidence>
<keyword evidence="2" id="KW-1185">Reference proteome</keyword>
<dbReference type="Proteomes" id="UP001642483">
    <property type="component" value="Unassembled WGS sequence"/>
</dbReference>
<sequence>ATVRPEVNNYSVICCDSSHIRGLEDDVEKSFQLARMGSLRNILDQIGFDSRLASARRSLTGRSLCCNLYHFLRTVKWFIIIIHLQELRYEIVSSSPKDI</sequence>
<feature type="non-terminal residue" evidence="1">
    <location>
        <position position="1"/>
    </location>
</feature>
<proteinExistence type="predicted"/>
<reference evidence="1 2" key="1">
    <citation type="submission" date="2024-02" db="EMBL/GenBank/DDBJ databases">
        <authorList>
            <person name="Daric V."/>
            <person name="Darras S."/>
        </authorList>
    </citation>
    <scope>NUCLEOTIDE SEQUENCE [LARGE SCALE GENOMIC DNA]</scope>
</reference>
<protein>
    <submittedName>
        <fullName evidence="1">Uncharacterized protein</fullName>
    </submittedName>
</protein>
<dbReference type="EMBL" id="CAWYQH010000114">
    <property type="protein sequence ID" value="CAK8690170.1"/>
    <property type="molecule type" value="Genomic_DNA"/>
</dbReference>